<sequence>MRAVQVTQKRQIDIIEKDKPRILNENEVLVKVKMVGICGSDMHIYHGSNPLATLPRVIGHEVTGEIVEVGKHVSRCLVGDKVVIEPIITCGQCYACRKGRKNVCTNLEVLGVHRDGGMQEYLVIPEDLVYKVDQNMDWSTAVLVEPFTIGAQAVWRGNVQAGDVVLIMGAGPIGLCCLQMAKLRGAKCIVTDLRDERLEFAKMWGADYIINASRTNVINEVMSITGREGANVVIDAVCTPQTFENAVDLASVAGHIVILGFNTGFSKIVQLPITKKELTICGSRLQTNKFPEVIKLFQNQSLRVDGMVTHQFPVENIKQAIELIEGYPHQVRKVVISFD</sequence>
<protein>
    <submittedName>
        <fullName evidence="6">L-gulonate 5-dehydrogenase</fullName>
        <ecNumber evidence="6">1.1.1.380</ecNumber>
    </submittedName>
</protein>
<keyword evidence="3 6" id="KW-0560">Oxidoreductase</keyword>
<dbReference type="RefSeq" id="WP_307335756.1">
    <property type="nucleotide sequence ID" value="NZ_JAUSUQ010000002.1"/>
</dbReference>
<dbReference type="SUPFAM" id="SSF51735">
    <property type="entry name" value="NAD(P)-binding Rossmann-fold domains"/>
    <property type="match status" value="1"/>
</dbReference>
<dbReference type="EC" id="1.1.1.380" evidence="6"/>
<dbReference type="PANTHER" id="PTHR43401">
    <property type="entry name" value="L-THREONINE 3-DEHYDROGENASE"/>
    <property type="match status" value="1"/>
</dbReference>
<proteinExistence type="inferred from homology"/>
<gene>
    <name evidence="6" type="ORF">J2S00_000822</name>
</gene>
<comment type="cofactor">
    <cofactor evidence="4">
        <name>Zn(2+)</name>
        <dbReference type="ChEBI" id="CHEBI:29105"/>
    </cofactor>
</comment>
<evidence type="ECO:0000256" key="4">
    <source>
        <dbReference type="RuleBase" id="RU361277"/>
    </source>
</evidence>
<comment type="caution">
    <text evidence="6">The sequence shown here is derived from an EMBL/GenBank/DDBJ whole genome shotgun (WGS) entry which is preliminary data.</text>
</comment>
<dbReference type="Gene3D" id="3.40.50.720">
    <property type="entry name" value="NAD(P)-binding Rossmann-like Domain"/>
    <property type="match status" value="1"/>
</dbReference>
<dbReference type="Proteomes" id="UP001232445">
    <property type="component" value="Unassembled WGS sequence"/>
</dbReference>
<accession>A0ABU0CNR0</accession>
<dbReference type="InterPro" id="IPR013149">
    <property type="entry name" value="ADH-like_C"/>
</dbReference>
<evidence type="ECO:0000259" key="5">
    <source>
        <dbReference type="SMART" id="SM00829"/>
    </source>
</evidence>
<dbReference type="InterPro" id="IPR050129">
    <property type="entry name" value="Zn_alcohol_dh"/>
</dbReference>
<dbReference type="InterPro" id="IPR011032">
    <property type="entry name" value="GroES-like_sf"/>
</dbReference>
<dbReference type="EMBL" id="JAUSUQ010000002">
    <property type="protein sequence ID" value="MDQ0338039.1"/>
    <property type="molecule type" value="Genomic_DNA"/>
</dbReference>
<name>A0ABU0CNR0_9BACI</name>
<dbReference type="SMART" id="SM00829">
    <property type="entry name" value="PKS_ER"/>
    <property type="match status" value="1"/>
</dbReference>
<keyword evidence="7" id="KW-1185">Reference proteome</keyword>
<keyword evidence="2 4" id="KW-0862">Zinc</keyword>
<feature type="domain" description="Enoyl reductase (ER)" evidence="5">
    <location>
        <begin position="10"/>
        <end position="336"/>
    </location>
</feature>
<dbReference type="InterPro" id="IPR013154">
    <property type="entry name" value="ADH-like_N"/>
</dbReference>
<dbReference type="InterPro" id="IPR002328">
    <property type="entry name" value="ADH_Zn_CS"/>
</dbReference>
<dbReference type="SUPFAM" id="SSF50129">
    <property type="entry name" value="GroES-like"/>
    <property type="match status" value="1"/>
</dbReference>
<dbReference type="GO" id="GO:0016491">
    <property type="term" value="F:oxidoreductase activity"/>
    <property type="evidence" value="ECO:0007669"/>
    <property type="project" value="UniProtKB-KW"/>
</dbReference>
<keyword evidence="1 4" id="KW-0479">Metal-binding</keyword>
<evidence type="ECO:0000256" key="1">
    <source>
        <dbReference type="ARBA" id="ARBA00022723"/>
    </source>
</evidence>
<organism evidence="6 7">
    <name type="scientific">Caldalkalibacillus uzonensis</name>
    <dbReference type="NCBI Taxonomy" id="353224"/>
    <lineage>
        <taxon>Bacteria</taxon>
        <taxon>Bacillati</taxon>
        <taxon>Bacillota</taxon>
        <taxon>Bacilli</taxon>
        <taxon>Bacillales</taxon>
        <taxon>Bacillaceae</taxon>
        <taxon>Caldalkalibacillus</taxon>
    </lineage>
</organism>
<dbReference type="Pfam" id="PF00107">
    <property type="entry name" value="ADH_zinc_N"/>
    <property type="match status" value="1"/>
</dbReference>
<dbReference type="Gene3D" id="3.90.180.10">
    <property type="entry name" value="Medium-chain alcohol dehydrogenases, catalytic domain"/>
    <property type="match status" value="1"/>
</dbReference>
<dbReference type="CDD" id="cd08261">
    <property type="entry name" value="Zn_ADH7"/>
    <property type="match status" value="1"/>
</dbReference>
<reference evidence="6 7" key="1">
    <citation type="submission" date="2023-07" db="EMBL/GenBank/DDBJ databases">
        <title>Genomic Encyclopedia of Type Strains, Phase IV (KMG-IV): sequencing the most valuable type-strain genomes for metagenomic binning, comparative biology and taxonomic classification.</title>
        <authorList>
            <person name="Goeker M."/>
        </authorList>
    </citation>
    <scope>NUCLEOTIDE SEQUENCE [LARGE SCALE GENOMIC DNA]</scope>
    <source>
        <strain evidence="6 7">DSM 17740</strain>
    </source>
</reference>
<dbReference type="InterPro" id="IPR036291">
    <property type="entry name" value="NAD(P)-bd_dom_sf"/>
</dbReference>
<dbReference type="PANTHER" id="PTHR43401:SF2">
    <property type="entry name" value="L-THREONINE 3-DEHYDROGENASE"/>
    <property type="match status" value="1"/>
</dbReference>
<evidence type="ECO:0000256" key="2">
    <source>
        <dbReference type="ARBA" id="ARBA00022833"/>
    </source>
</evidence>
<dbReference type="InterPro" id="IPR020843">
    <property type="entry name" value="ER"/>
</dbReference>
<dbReference type="Pfam" id="PF08240">
    <property type="entry name" value="ADH_N"/>
    <property type="match status" value="1"/>
</dbReference>
<dbReference type="PROSITE" id="PS00059">
    <property type="entry name" value="ADH_ZINC"/>
    <property type="match status" value="1"/>
</dbReference>
<comment type="similarity">
    <text evidence="4">Belongs to the zinc-containing alcohol dehydrogenase family.</text>
</comment>
<evidence type="ECO:0000313" key="6">
    <source>
        <dbReference type="EMBL" id="MDQ0338039.1"/>
    </source>
</evidence>
<evidence type="ECO:0000313" key="7">
    <source>
        <dbReference type="Proteomes" id="UP001232445"/>
    </source>
</evidence>
<evidence type="ECO:0000256" key="3">
    <source>
        <dbReference type="ARBA" id="ARBA00023002"/>
    </source>
</evidence>